<dbReference type="Proteomes" id="UP000039324">
    <property type="component" value="Unassembled WGS sequence"/>
</dbReference>
<reference evidence="2 3" key="1">
    <citation type="submission" date="2015-02" db="EMBL/GenBank/DDBJ databases">
        <authorList>
            <person name="Chooi Y.-H."/>
        </authorList>
    </citation>
    <scope>NUCLEOTIDE SEQUENCE [LARGE SCALE GENOMIC DNA]</scope>
    <source>
        <strain evidence="2">E3</strain>
    </source>
</reference>
<proteinExistence type="predicted"/>
<feature type="compositionally biased region" description="Basic and acidic residues" evidence="1">
    <location>
        <begin position="92"/>
        <end position="116"/>
    </location>
</feature>
<feature type="region of interest" description="Disordered" evidence="1">
    <location>
        <begin position="88"/>
        <end position="116"/>
    </location>
</feature>
<gene>
    <name evidence="2" type="ORF">PBRA_000039</name>
</gene>
<protein>
    <submittedName>
        <fullName evidence="2">Uncharacterized protein</fullName>
    </submittedName>
</protein>
<sequence>MAPDGNGLARQRRVVHLEGGHVQQAKVGRDLIARFNLDNVSNDEKQQQRGSRLRIAMAVLAMRDSNPDMALAALPSWNRVIAVVRTTTTRSVSDRAESASDDQHQHEAVDDQGAHDACDERYGRRRRHAIRAVLQQKRLGGIGRHTGAVAHVAGIDRRMQVGELSDRQEMLC</sequence>
<accession>A0A0G4IGG4</accession>
<dbReference type="EMBL" id="CDSF01000001">
    <property type="protein sequence ID" value="CEO94254.1"/>
    <property type="molecule type" value="Genomic_DNA"/>
</dbReference>
<evidence type="ECO:0000313" key="2">
    <source>
        <dbReference type="EMBL" id="CEO94254.1"/>
    </source>
</evidence>
<organism evidence="2 3">
    <name type="scientific">Plasmodiophora brassicae</name>
    <name type="common">Clubroot disease agent</name>
    <dbReference type="NCBI Taxonomy" id="37360"/>
    <lineage>
        <taxon>Eukaryota</taxon>
        <taxon>Sar</taxon>
        <taxon>Rhizaria</taxon>
        <taxon>Endomyxa</taxon>
        <taxon>Phytomyxea</taxon>
        <taxon>Plasmodiophorida</taxon>
        <taxon>Plasmodiophoridae</taxon>
        <taxon>Plasmodiophora</taxon>
    </lineage>
</organism>
<name>A0A0G4IGG4_PLABS</name>
<evidence type="ECO:0000256" key="1">
    <source>
        <dbReference type="SAM" id="MobiDB-lite"/>
    </source>
</evidence>
<keyword evidence="3" id="KW-1185">Reference proteome</keyword>
<dbReference type="AlphaFoldDB" id="A0A0G4IGG4"/>
<feature type="non-terminal residue" evidence="2">
    <location>
        <position position="172"/>
    </location>
</feature>
<evidence type="ECO:0000313" key="3">
    <source>
        <dbReference type="Proteomes" id="UP000039324"/>
    </source>
</evidence>